<name>W2RXQ6_CYPE1</name>
<dbReference type="OrthoDB" id="5596743at2759"/>
<dbReference type="InParanoid" id="W2RXQ6"/>
<dbReference type="EMBL" id="KB822720">
    <property type="protein sequence ID" value="ETN40449.1"/>
    <property type="molecule type" value="Genomic_DNA"/>
</dbReference>
<feature type="chain" id="PRO_5004823914" description="NTF2-like domain-containing protein" evidence="1">
    <location>
        <begin position="23"/>
        <end position="173"/>
    </location>
</feature>
<evidence type="ECO:0000256" key="1">
    <source>
        <dbReference type="SAM" id="SignalP"/>
    </source>
</evidence>
<dbReference type="eggNOG" id="ENOG502T5KN">
    <property type="taxonomic scope" value="Eukaryota"/>
</dbReference>
<dbReference type="VEuPathDB" id="FungiDB:HMPREF1541_04726"/>
<organism evidence="3 4">
    <name type="scientific">Cyphellophora europaea (strain CBS 101466)</name>
    <name type="common">Phialophora europaea</name>
    <dbReference type="NCBI Taxonomy" id="1220924"/>
    <lineage>
        <taxon>Eukaryota</taxon>
        <taxon>Fungi</taxon>
        <taxon>Dikarya</taxon>
        <taxon>Ascomycota</taxon>
        <taxon>Pezizomycotina</taxon>
        <taxon>Eurotiomycetes</taxon>
        <taxon>Chaetothyriomycetidae</taxon>
        <taxon>Chaetothyriales</taxon>
        <taxon>Cyphellophoraceae</taxon>
        <taxon>Cyphellophora</taxon>
    </lineage>
</organism>
<feature type="domain" description="NTF2-like" evidence="2">
    <location>
        <begin position="30"/>
        <end position="165"/>
    </location>
</feature>
<dbReference type="AlphaFoldDB" id="W2RXQ6"/>
<keyword evidence="4" id="KW-1185">Reference proteome</keyword>
<reference evidence="3 4" key="1">
    <citation type="submission" date="2013-03" db="EMBL/GenBank/DDBJ databases">
        <title>The Genome Sequence of Phialophora europaea CBS 101466.</title>
        <authorList>
            <consortium name="The Broad Institute Genomics Platform"/>
            <person name="Cuomo C."/>
            <person name="de Hoog S."/>
            <person name="Gorbushina A."/>
            <person name="Walker B."/>
            <person name="Young S.K."/>
            <person name="Zeng Q."/>
            <person name="Gargeya S."/>
            <person name="Fitzgerald M."/>
            <person name="Haas B."/>
            <person name="Abouelleil A."/>
            <person name="Allen A.W."/>
            <person name="Alvarado L."/>
            <person name="Arachchi H.M."/>
            <person name="Berlin A.M."/>
            <person name="Chapman S.B."/>
            <person name="Gainer-Dewar J."/>
            <person name="Goldberg J."/>
            <person name="Griggs A."/>
            <person name="Gujja S."/>
            <person name="Hansen M."/>
            <person name="Howarth C."/>
            <person name="Imamovic A."/>
            <person name="Ireland A."/>
            <person name="Larimer J."/>
            <person name="McCowan C."/>
            <person name="Murphy C."/>
            <person name="Pearson M."/>
            <person name="Poon T.W."/>
            <person name="Priest M."/>
            <person name="Roberts A."/>
            <person name="Saif S."/>
            <person name="Shea T."/>
            <person name="Sisk P."/>
            <person name="Sykes S."/>
            <person name="Wortman J."/>
            <person name="Nusbaum C."/>
            <person name="Birren B."/>
        </authorList>
    </citation>
    <scope>NUCLEOTIDE SEQUENCE [LARGE SCALE GENOMIC DNA]</scope>
    <source>
        <strain evidence="3 4">CBS 101466</strain>
    </source>
</reference>
<dbReference type="Pfam" id="PF26534">
    <property type="entry name" value="NTF2_7"/>
    <property type="match status" value="1"/>
</dbReference>
<accession>W2RXQ6</accession>
<evidence type="ECO:0000313" key="4">
    <source>
        <dbReference type="Proteomes" id="UP000030752"/>
    </source>
</evidence>
<proteinExistence type="predicted"/>
<evidence type="ECO:0000259" key="2">
    <source>
        <dbReference type="Pfam" id="PF26534"/>
    </source>
</evidence>
<dbReference type="Proteomes" id="UP000030752">
    <property type="component" value="Unassembled WGS sequence"/>
</dbReference>
<dbReference type="InterPro" id="IPR058645">
    <property type="entry name" value="NTF2-like_dom_7"/>
</dbReference>
<feature type="signal peptide" evidence="1">
    <location>
        <begin position="1"/>
        <end position="22"/>
    </location>
</feature>
<gene>
    <name evidence="3" type="ORF">HMPREF1541_04726</name>
</gene>
<dbReference type="GeneID" id="19972065"/>
<sequence length="173" mass="18793">MKLTAFAPSLLVLASGLASTSAGHGWGDLDCLTDDDAAFLVDILVSISVKFDPEYVTQFLTDDFVLQSDSINWIFGIPLGKDSFTDKNVLLAGSYNLTQTEPQPPIVVSYIMHTCADIAYRSTTIETTPVQGIHILKTRREDGIWKATVSWDEFNSAADLFALGVTGCVLPKS</sequence>
<protein>
    <recommendedName>
        <fullName evidence="2">NTF2-like domain-containing protein</fullName>
    </recommendedName>
</protein>
<dbReference type="HOGENOM" id="CLU_1390154_0_0_1"/>
<evidence type="ECO:0000313" key="3">
    <source>
        <dbReference type="EMBL" id="ETN40449.1"/>
    </source>
</evidence>
<keyword evidence="1" id="KW-0732">Signal</keyword>
<dbReference type="RefSeq" id="XP_008717292.1">
    <property type="nucleotide sequence ID" value="XM_008719070.1"/>
</dbReference>